<proteinExistence type="predicted"/>
<dbReference type="PANTHER" id="PTHR43610">
    <property type="entry name" value="BLL6696 PROTEIN"/>
    <property type="match status" value="1"/>
</dbReference>
<dbReference type="AlphaFoldDB" id="A0A3A1WNG3"/>
<name>A0A3A1WNG3_9HYPH</name>
<dbReference type="Proteomes" id="UP000265750">
    <property type="component" value="Unassembled WGS sequence"/>
</dbReference>
<dbReference type="Gene3D" id="3.40.630.30">
    <property type="match status" value="1"/>
</dbReference>
<reference evidence="3" key="1">
    <citation type="submission" date="2018-09" db="EMBL/GenBank/DDBJ databases">
        <authorList>
            <person name="Tuo L."/>
        </authorList>
    </citation>
    <scope>NUCLEOTIDE SEQUENCE [LARGE SCALE GENOMIC DNA]</scope>
    <source>
        <strain evidence="3">M2BS4Y-1</strain>
    </source>
</reference>
<gene>
    <name evidence="2" type="ORF">D3218_07065</name>
</gene>
<evidence type="ECO:0000313" key="2">
    <source>
        <dbReference type="EMBL" id="RIY02055.1"/>
    </source>
</evidence>
<dbReference type="SUPFAM" id="SSF55729">
    <property type="entry name" value="Acyl-CoA N-acyltransferases (Nat)"/>
    <property type="match status" value="1"/>
</dbReference>
<sequence length="191" mass="20993">MTAPDFDPAATLRGPRLTVRELVAGDLDALHAAASDPETWAGHPARDRHRREVFEPFFRTLLALGGAVAVEDRAAGRIVGASRFYVPPDRPEAIAIGFTFLDRAYWGGAANFELKSLMLAHAFAWFDEVWFHIAPGNIRSQKATGKLGAVHAHDARLDLAGQPADWQCFRLTPEAWRAAAARRPSEDVRPS</sequence>
<dbReference type="OrthoDB" id="9801656at2"/>
<dbReference type="PANTHER" id="PTHR43610:SF1">
    <property type="entry name" value="N-ACETYLTRANSFERASE DOMAIN-CONTAINING PROTEIN"/>
    <property type="match status" value="1"/>
</dbReference>
<comment type="caution">
    <text evidence="2">The sequence shown here is derived from an EMBL/GenBank/DDBJ whole genome shotgun (WGS) entry which is preliminary data.</text>
</comment>
<feature type="domain" description="N-acetyltransferase" evidence="1">
    <location>
        <begin position="17"/>
        <end position="165"/>
    </location>
</feature>
<protein>
    <submittedName>
        <fullName evidence="2">N-acetyltransferase</fullName>
    </submittedName>
</protein>
<accession>A0A3A1WNG3</accession>
<dbReference type="InterPro" id="IPR000182">
    <property type="entry name" value="GNAT_dom"/>
</dbReference>
<dbReference type="Pfam" id="PF13302">
    <property type="entry name" value="Acetyltransf_3"/>
    <property type="match status" value="1"/>
</dbReference>
<keyword evidence="3" id="KW-1185">Reference proteome</keyword>
<keyword evidence="2" id="KW-0808">Transferase</keyword>
<dbReference type="EMBL" id="QYRN01000003">
    <property type="protein sequence ID" value="RIY02055.1"/>
    <property type="molecule type" value="Genomic_DNA"/>
</dbReference>
<evidence type="ECO:0000259" key="1">
    <source>
        <dbReference type="PROSITE" id="PS51186"/>
    </source>
</evidence>
<organism evidence="2 3">
    <name type="scientific">Aureimonas flava</name>
    <dbReference type="NCBI Taxonomy" id="2320271"/>
    <lineage>
        <taxon>Bacteria</taxon>
        <taxon>Pseudomonadati</taxon>
        <taxon>Pseudomonadota</taxon>
        <taxon>Alphaproteobacteria</taxon>
        <taxon>Hyphomicrobiales</taxon>
        <taxon>Aurantimonadaceae</taxon>
        <taxon>Aureimonas</taxon>
    </lineage>
</organism>
<dbReference type="GO" id="GO:0016747">
    <property type="term" value="F:acyltransferase activity, transferring groups other than amino-acyl groups"/>
    <property type="evidence" value="ECO:0007669"/>
    <property type="project" value="InterPro"/>
</dbReference>
<dbReference type="RefSeq" id="WP_119539192.1">
    <property type="nucleotide sequence ID" value="NZ_QYRN01000003.1"/>
</dbReference>
<dbReference type="InterPro" id="IPR016181">
    <property type="entry name" value="Acyl_CoA_acyltransferase"/>
</dbReference>
<dbReference type="PROSITE" id="PS51186">
    <property type="entry name" value="GNAT"/>
    <property type="match status" value="1"/>
</dbReference>
<evidence type="ECO:0000313" key="3">
    <source>
        <dbReference type="Proteomes" id="UP000265750"/>
    </source>
</evidence>